<name>A0A6J4TTK7_9BACT</name>
<feature type="compositionally biased region" description="Basic and acidic residues" evidence="1">
    <location>
        <begin position="197"/>
        <end position="207"/>
    </location>
</feature>
<feature type="compositionally biased region" description="Polar residues" evidence="1">
    <location>
        <begin position="87"/>
        <end position="98"/>
    </location>
</feature>
<dbReference type="AlphaFoldDB" id="A0A6J4TTK7"/>
<feature type="region of interest" description="Disordered" evidence="1">
    <location>
        <begin position="190"/>
        <end position="227"/>
    </location>
</feature>
<dbReference type="EMBL" id="CADCWE010000061">
    <property type="protein sequence ID" value="CAA9531707.1"/>
    <property type="molecule type" value="Genomic_DNA"/>
</dbReference>
<reference evidence="2" key="1">
    <citation type="submission" date="2020-02" db="EMBL/GenBank/DDBJ databases">
        <authorList>
            <person name="Meier V. D."/>
        </authorList>
    </citation>
    <scope>NUCLEOTIDE SEQUENCE</scope>
    <source>
        <strain evidence="2">AVDCRST_MAG73</strain>
    </source>
</reference>
<protein>
    <submittedName>
        <fullName evidence="2">Uncharacterized protein</fullName>
    </submittedName>
</protein>
<evidence type="ECO:0000256" key="1">
    <source>
        <dbReference type="SAM" id="MobiDB-lite"/>
    </source>
</evidence>
<feature type="compositionally biased region" description="Basic residues" evidence="1">
    <location>
        <begin position="112"/>
        <end position="124"/>
    </location>
</feature>
<evidence type="ECO:0000313" key="2">
    <source>
        <dbReference type="EMBL" id="CAA9531707.1"/>
    </source>
</evidence>
<sequence length="349" mass="38118">MWASTRSPVWWPKASFTCLKASTSRKQRPTDWSKQRARANSSPRRSIVARWLSRPVIGSMVARCMRSALTRRSSRVPKAGQRRLAASRTSTKAATISARSPAPVPNLPPRRSAARRRRGRARRCRRRPCRLPVGHRSGIGRYRPPPGGEGHAVRLQVGGIRANRAPIPTTEAAFSGILPPASWPIRAPFGVGAAGERPSERWRDRATGGRWTPSRTASGRRRFRRRRPSGWCEHVGNRSGTPPRVGQLVADRVRRGDAGVEGLYQRGEPGSPRSGSGIWGRGSRPAPRACREWSPVSPLAGRLVFLTVSSVGRRLGDRARVGGAAAAEPMALQMASQISPIAHLRAVTA</sequence>
<accession>A0A6J4TTK7</accession>
<proteinExistence type="predicted"/>
<feature type="region of interest" description="Disordered" evidence="1">
    <location>
        <begin position="264"/>
        <end position="287"/>
    </location>
</feature>
<feature type="compositionally biased region" description="Low complexity" evidence="1">
    <location>
        <begin position="266"/>
        <end position="285"/>
    </location>
</feature>
<organism evidence="2">
    <name type="scientific">uncultured Thermomicrobiales bacterium</name>
    <dbReference type="NCBI Taxonomy" id="1645740"/>
    <lineage>
        <taxon>Bacteria</taxon>
        <taxon>Pseudomonadati</taxon>
        <taxon>Thermomicrobiota</taxon>
        <taxon>Thermomicrobia</taxon>
        <taxon>Thermomicrobiales</taxon>
        <taxon>environmental samples</taxon>
    </lineage>
</organism>
<feature type="compositionally biased region" description="Basic residues" evidence="1">
    <location>
        <begin position="218"/>
        <end position="227"/>
    </location>
</feature>
<feature type="region of interest" description="Disordered" evidence="1">
    <location>
        <begin position="69"/>
        <end position="124"/>
    </location>
</feature>
<gene>
    <name evidence="2" type="ORF">AVDCRST_MAG73-1014</name>
</gene>
<feature type="region of interest" description="Disordered" evidence="1">
    <location>
        <begin position="21"/>
        <end position="43"/>
    </location>
</feature>